<name>A0A9P4PSN6_9PLEO</name>
<dbReference type="Proteomes" id="UP000799764">
    <property type="component" value="Unassembled WGS sequence"/>
</dbReference>
<evidence type="ECO:0000313" key="2">
    <source>
        <dbReference type="Proteomes" id="UP000799764"/>
    </source>
</evidence>
<comment type="caution">
    <text evidence="1">The sequence shown here is derived from an EMBL/GenBank/DDBJ whole genome shotgun (WGS) entry which is preliminary data.</text>
</comment>
<reference evidence="1" key="1">
    <citation type="journal article" date="2020" name="Stud. Mycol.">
        <title>101 Dothideomycetes genomes: a test case for predicting lifestyles and emergence of pathogens.</title>
        <authorList>
            <person name="Haridas S."/>
            <person name="Albert R."/>
            <person name="Binder M."/>
            <person name="Bloem J."/>
            <person name="Labutti K."/>
            <person name="Salamov A."/>
            <person name="Andreopoulos B."/>
            <person name="Baker S."/>
            <person name="Barry K."/>
            <person name="Bills G."/>
            <person name="Bluhm B."/>
            <person name="Cannon C."/>
            <person name="Castanera R."/>
            <person name="Culley D."/>
            <person name="Daum C."/>
            <person name="Ezra D."/>
            <person name="Gonzalez J."/>
            <person name="Henrissat B."/>
            <person name="Kuo A."/>
            <person name="Liang C."/>
            <person name="Lipzen A."/>
            <person name="Lutzoni F."/>
            <person name="Magnuson J."/>
            <person name="Mondo S."/>
            <person name="Nolan M."/>
            <person name="Ohm R."/>
            <person name="Pangilinan J."/>
            <person name="Park H.-J."/>
            <person name="Ramirez L."/>
            <person name="Alfaro M."/>
            <person name="Sun H."/>
            <person name="Tritt A."/>
            <person name="Yoshinaga Y."/>
            <person name="Zwiers L.-H."/>
            <person name="Turgeon B."/>
            <person name="Goodwin S."/>
            <person name="Spatafora J."/>
            <person name="Crous P."/>
            <person name="Grigoriev I."/>
        </authorList>
    </citation>
    <scope>NUCLEOTIDE SEQUENCE</scope>
    <source>
        <strain evidence="1">CBS 690.94</strain>
    </source>
</reference>
<accession>A0A9P4PSN6</accession>
<keyword evidence="2" id="KW-1185">Reference proteome</keyword>
<proteinExistence type="predicted"/>
<evidence type="ECO:0000313" key="1">
    <source>
        <dbReference type="EMBL" id="KAF2450625.1"/>
    </source>
</evidence>
<dbReference type="AlphaFoldDB" id="A0A9P4PSN6"/>
<sequence length="199" mass="22548">MHSTLQIEGGFCGFWARKTNPRYCMFLCLERHQKTKIPVVADVSLSRSETLACSHEHSRNAVPTPQAQGSHAYPLPISVCQPIHDVFAPRHTAPVTPQHTTPHRSPTQIHFCLQTLSVCKTIEIRKAKNVGRGTARRYLWIHVPTARHTTSDWPRSTWRGDPGRCRSRATAAALPNFWPRLHRTSRGLAPIKSRSTPRR</sequence>
<gene>
    <name evidence="1" type="ORF">P171DRAFT_142959</name>
</gene>
<protein>
    <submittedName>
        <fullName evidence="1">Uncharacterized protein</fullName>
    </submittedName>
</protein>
<dbReference type="EMBL" id="MU001493">
    <property type="protein sequence ID" value="KAF2450625.1"/>
    <property type="molecule type" value="Genomic_DNA"/>
</dbReference>
<organism evidence="1 2">
    <name type="scientific">Karstenula rhodostoma CBS 690.94</name>
    <dbReference type="NCBI Taxonomy" id="1392251"/>
    <lineage>
        <taxon>Eukaryota</taxon>
        <taxon>Fungi</taxon>
        <taxon>Dikarya</taxon>
        <taxon>Ascomycota</taxon>
        <taxon>Pezizomycotina</taxon>
        <taxon>Dothideomycetes</taxon>
        <taxon>Pleosporomycetidae</taxon>
        <taxon>Pleosporales</taxon>
        <taxon>Massarineae</taxon>
        <taxon>Didymosphaeriaceae</taxon>
        <taxon>Karstenula</taxon>
    </lineage>
</organism>